<evidence type="ECO:0000259" key="2">
    <source>
        <dbReference type="Pfam" id="PF10505"/>
    </source>
</evidence>
<dbReference type="AlphaFoldDB" id="A0A0J7K5C3"/>
<dbReference type="OrthoDB" id="6288737at2759"/>
<sequence>MERFKKIDWNPALEDIIDDVFITDERMERESAMYRIMRDDFKDPFKDIEQDYADVNIELIKKLLAEDSLTEDTEEEEEQKPGNQKKNNKKKKSKIKDSETDWKQEKSGLKCLLNIDPCYLNSWIIPVVIKSHNGKNVVYVDKRIPPSIATIPQKNTWVYKYILRHHFVDANNETSEEKMQHTKENKPEKTTVQSDLDNIDLECSAEFNDYLKIYEEDLYSSEPHESSDDLENGDGTNDTKTNVMYKLFTIGPTESLNYELEKHDVKEYQMLIRTKTDGIEVLPNGKSQYVMLAPKMEHQLGLGAEAVTFEEVSHQWASLICRPETLLARVRIAADTSEVIQIEKHTTASLSNEMRRLYNVKIEDSLSILHNIIEGLSSLTPGRYILRHVPQRGPFAYVYKQVEESGKNVFDLHTICQSTMFQIVPKTPWPLIDTMLTTPAMMQFKKMPAMFNAWNVVSRPLSDRPRGRPKNIGTSKSDECNPF</sequence>
<dbReference type="InterPro" id="IPR019535">
    <property type="entry name" value="ICE2_C"/>
</dbReference>
<comment type="caution">
    <text evidence="3">The sequence shown here is derived from an EMBL/GenBank/DDBJ whole genome shotgun (WGS) entry which is preliminary data.</text>
</comment>
<dbReference type="GO" id="GO:0042795">
    <property type="term" value="P:snRNA transcription by RNA polymerase II"/>
    <property type="evidence" value="ECO:0007669"/>
    <property type="project" value="TreeGrafter"/>
</dbReference>
<evidence type="ECO:0000256" key="1">
    <source>
        <dbReference type="SAM" id="MobiDB-lite"/>
    </source>
</evidence>
<evidence type="ECO:0000313" key="4">
    <source>
        <dbReference type="Proteomes" id="UP000036403"/>
    </source>
</evidence>
<keyword evidence="4" id="KW-1185">Reference proteome</keyword>
<dbReference type="GO" id="GO:0008023">
    <property type="term" value="C:transcription elongation factor complex"/>
    <property type="evidence" value="ECO:0007669"/>
    <property type="project" value="InterPro"/>
</dbReference>
<dbReference type="PANTHER" id="PTHR14633">
    <property type="entry name" value="LITTLE ELONGATION COMPLEX SUBUNIT 2"/>
    <property type="match status" value="1"/>
</dbReference>
<feature type="region of interest" description="Disordered" evidence="1">
    <location>
        <begin position="462"/>
        <end position="483"/>
    </location>
</feature>
<protein>
    <submittedName>
        <fullName evidence="3">Nmda receptor-regulated protein 2</fullName>
    </submittedName>
</protein>
<feature type="region of interest" description="Disordered" evidence="1">
    <location>
        <begin position="70"/>
        <end position="99"/>
    </location>
</feature>
<gene>
    <name evidence="3" type="ORF">RF55_15659</name>
</gene>
<organism evidence="3 4">
    <name type="scientific">Lasius niger</name>
    <name type="common">Black garden ant</name>
    <dbReference type="NCBI Taxonomy" id="67767"/>
    <lineage>
        <taxon>Eukaryota</taxon>
        <taxon>Metazoa</taxon>
        <taxon>Ecdysozoa</taxon>
        <taxon>Arthropoda</taxon>
        <taxon>Hexapoda</taxon>
        <taxon>Insecta</taxon>
        <taxon>Pterygota</taxon>
        <taxon>Neoptera</taxon>
        <taxon>Endopterygota</taxon>
        <taxon>Hymenoptera</taxon>
        <taxon>Apocrita</taxon>
        <taxon>Aculeata</taxon>
        <taxon>Formicoidea</taxon>
        <taxon>Formicidae</taxon>
        <taxon>Formicinae</taxon>
        <taxon>Lasius</taxon>
        <taxon>Lasius</taxon>
    </lineage>
</organism>
<dbReference type="STRING" id="67767.A0A0J7K5C3"/>
<dbReference type="GO" id="GO:0045945">
    <property type="term" value="P:positive regulation of transcription by RNA polymerase III"/>
    <property type="evidence" value="ECO:0007669"/>
    <property type="project" value="TreeGrafter"/>
</dbReference>
<dbReference type="Pfam" id="PF10505">
    <property type="entry name" value="NARG2_C"/>
    <property type="match status" value="1"/>
</dbReference>
<dbReference type="GO" id="GO:0042796">
    <property type="term" value="P:snRNA transcription by RNA polymerase III"/>
    <property type="evidence" value="ECO:0007669"/>
    <property type="project" value="TreeGrafter"/>
</dbReference>
<dbReference type="PaxDb" id="67767-A0A0J7K5C3"/>
<dbReference type="EMBL" id="LBMM01013411">
    <property type="protein sequence ID" value="KMQ85653.1"/>
    <property type="molecule type" value="Genomic_DNA"/>
</dbReference>
<dbReference type="Proteomes" id="UP000036403">
    <property type="component" value="Unassembled WGS sequence"/>
</dbReference>
<reference evidence="3 4" key="1">
    <citation type="submission" date="2015-04" db="EMBL/GenBank/DDBJ databases">
        <title>Lasius niger genome sequencing.</title>
        <authorList>
            <person name="Konorov E.A."/>
            <person name="Nikitin M.A."/>
            <person name="Kirill M.V."/>
            <person name="Chang P."/>
        </authorList>
    </citation>
    <scope>NUCLEOTIDE SEQUENCE [LARGE SCALE GENOMIC DNA]</scope>
    <source>
        <tissue evidence="3">Whole</tissue>
    </source>
</reference>
<keyword evidence="3" id="KW-0675">Receptor</keyword>
<name>A0A0J7K5C3_LASNI</name>
<evidence type="ECO:0000313" key="3">
    <source>
        <dbReference type="EMBL" id="KMQ85653.1"/>
    </source>
</evidence>
<dbReference type="PANTHER" id="PTHR14633:SF3">
    <property type="entry name" value="LITTLE ELONGATION COMPLEX SUBUNIT 2"/>
    <property type="match status" value="1"/>
</dbReference>
<feature type="domain" description="Little elongation complex subunit 2 C-terminal" evidence="2">
    <location>
        <begin position="236"/>
        <end position="452"/>
    </location>
</feature>
<proteinExistence type="predicted"/>
<accession>A0A0J7K5C3</accession>